<protein>
    <submittedName>
        <fullName evidence="4">DUF4959 domain-containing protein</fullName>
    </submittedName>
</protein>
<dbReference type="EMBL" id="JBHMFA010000017">
    <property type="protein sequence ID" value="MFB9106289.1"/>
    <property type="molecule type" value="Genomic_DNA"/>
</dbReference>
<dbReference type="InterPro" id="IPR032527">
    <property type="entry name" value="DUF4959"/>
</dbReference>
<feature type="domain" description="DUF5000" evidence="2">
    <location>
        <begin position="300"/>
        <end position="447"/>
    </location>
</feature>
<dbReference type="Proteomes" id="UP001589590">
    <property type="component" value="Unassembled WGS sequence"/>
</dbReference>
<evidence type="ECO:0000313" key="4">
    <source>
        <dbReference type="EMBL" id="MFB9106289.1"/>
    </source>
</evidence>
<sequence length="451" mass="50983">MKKNILNYKIGAIRFLALVCISIVFMFSSCNSDDDGSTDTTAPTQVANVTFKPNNGGGTFFYDVPVDEDILFVKAVYTLDNNETIYRASSFYADSLGIEGLGSVKPYNVKLVSVDRTGNESAPVTQEITPLTPSTDVVLDGLIVIPSFSSVYVSWENPQRKNMVIGVTYEVDGHSIVAKYATNDLKDNFLIDNLDIKAYNFTVDIADDFGNVTGLKEYNDITPFSDQLLDKTKFTFLRDELLPDSMNETWVDLDESGQEVTMTRTLLRAEKEGGYKGELGDEINWNARERSLDGEIQLFWDGIIDDGILRNKNFFSTGITGTIPFSYYIDLGEEVQMSRFKVWQRDWDYRKSGADQSGYAYDGENVEIFELWISNDKVNWERVRRANIVKPFDEVEAREEVLAGHHFIAYPENPQFTKTFRYLEYRGLKRFDGGTSVCVGSEISIFGNSVN</sequence>
<keyword evidence="5" id="KW-1185">Reference proteome</keyword>
<organism evidence="4 5">
    <name type="scientific">Algibacter miyuki</name>
    <dbReference type="NCBI Taxonomy" id="1306933"/>
    <lineage>
        <taxon>Bacteria</taxon>
        <taxon>Pseudomonadati</taxon>
        <taxon>Bacteroidota</taxon>
        <taxon>Flavobacteriia</taxon>
        <taxon>Flavobacteriales</taxon>
        <taxon>Flavobacteriaceae</taxon>
        <taxon>Algibacter</taxon>
    </lineage>
</organism>
<name>A0ABV5H313_9FLAO</name>
<dbReference type="InterPro" id="IPR032164">
    <property type="entry name" value="DUF5000"/>
</dbReference>
<dbReference type="Gene3D" id="2.60.120.260">
    <property type="entry name" value="Galactose-binding domain-like"/>
    <property type="match status" value="1"/>
</dbReference>
<dbReference type="RefSeq" id="WP_290270103.1">
    <property type="nucleotide sequence ID" value="NZ_JAUFQP010000010.1"/>
</dbReference>
<feature type="domain" description="DUF5126" evidence="3">
    <location>
        <begin position="131"/>
        <end position="232"/>
    </location>
</feature>
<accession>A0ABV5H313</accession>
<comment type="caution">
    <text evidence="4">The sequence shown here is derived from an EMBL/GenBank/DDBJ whole genome shotgun (WGS) entry which is preliminary data.</text>
</comment>
<dbReference type="Pfam" id="PF16323">
    <property type="entry name" value="DUF4959"/>
    <property type="match status" value="1"/>
</dbReference>
<feature type="domain" description="DUF4959" evidence="1">
    <location>
        <begin position="29"/>
        <end position="130"/>
    </location>
</feature>
<proteinExistence type="predicted"/>
<gene>
    <name evidence="4" type="ORF">ACFFU1_15395</name>
</gene>
<dbReference type="InterPro" id="IPR033431">
    <property type="entry name" value="DUF5126"/>
</dbReference>
<dbReference type="Pfam" id="PF16391">
    <property type="entry name" value="DUF5000"/>
    <property type="match status" value="1"/>
</dbReference>
<dbReference type="PROSITE" id="PS51257">
    <property type="entry name" value="PROKAR_LIPOPROTEIN"/>
    <property type="match status" value="1"/>
</dbReference>
<evidence type="ECO:0000259" key="3">
    <source>
        <dbReference type="Pfam" id="PF17166"/>
    </source>
</evidence>
<dbReference type="Pfam" id="PF17166">
    <property type="entry name" value="DUF5126"/>
    <property type="match status" value="1"/>
</dbReference>
<evidence type="ECO:0000313" key="5">
    <source>
        <dbReference type="Proteomes" id="UP001589590"/>
    </source>
</evidence>
<evidence type="ECO:0000259" key="1">
    <source>
        <dbReference type="Pfam" id="PF16323"/>
    </source>
</evidence>
<evidence type="ECO:0000259" key="2">
    <source>
        <dbReference type="Pfam" id="PF16391"/>
    </source>
</evidence>
<reference evidence="4 5" key="1">
    <citation type="submission" date="2024-09" db="EMBL/GenBank/DDBJ databases">
        <authorList>
            <person name="Sun Q."/>
            <person name="Mori K."/>
        </authorList>
    </citation>
    <scope>NUCLEOTIDE SEQUENCE [LARGE SCALE GENOMIC DNA]</scope>
    <source>
        <strain evidence="4 5">CECT 8300</strain>
    </source>
</reference>